<evidence type="ECO:0000256" key="1">
    <source>
        <dbReference type="ARBA" id="ARBA00000085"/>
    </source>
</evidence>
<evidence type="ECO:0000256" key="2">
    <source>
        <dbReference type="ARBA" id="ARBA00012438"/>
    </source>
</evidence>
<dbReference type="InterPro" id="IPR003594">
    <property type="entry name" value="HATPase_dom"/>
</dbReference>
<dbReference type="HOGENOM" id="CLU_000445_114_51_0"/>
<dbReference type="InterPro" id="IPR035965">
    <property type="entry name" value="PAS-like_dom_sf"/>
</dbReference>
<dbReference type="InterPro" id="IPR029016">
    <property type="entry name" value="GAF-like_dom_sf"/>
</dbReference>
<dbReference type="InterPro" id="IPR005467">
    <property type="entry name" value="His_kinase_dom"/>
</dbReference>
<name>L0A9E6_DEIPD</name>
<dbReference type="InterPro" id="IPR036890">
    <property type="entry name" value="HATPase_C_sf"/>
</dbReference>
<keyword evidence="8" id="KW-0614">Plasmid</keyword>
<feature type="domain" description="Histidine kinase" evidence="6">
    <location>
        <begin position="836"/>
        <end position="1050"/>
    </location>
</feature>
<reference evidence="9" key="1">
    <citation type="submission" date="2012-03" db="EMBL/GenBank/DDBJ databases">
        <title>Complete sequence of plasmid 2 of Deinococcus peraridilitoris DSM 19664.</title>
        <authorList>
            <person name="Lucas S."/>
            <person name="Copeland A."/>
            <person name="Lapidus A."/>
            <person name="Glavina del Rio T."/>
            <person name="Dalin E."/>
            <person name="Tice H."/>
            <person name="Bruce D."/>
            <person name="Goodwin L."/>
            <person name="Pitluck S."/>
            <person name="Peters L."/>
            <person name="Mikhailova N."/>
            <person name="Lu M."/>
            <person name="Kyrpides N."/>
            <person name="Mavromatis K."/>
            <person name="Ivanova N."/>
            <person name="Brettin T."/>
            <person name="Detter J.C."/>
            <person name="Han C."/>
            <person name="Larimer F."/>
            <person name="Land M."/>
            <person name="Hauser L."/>
            <person name="Markowitz V."/>
            <person name="Cheng J.-F."/>
            <person name="Hugenholtz P."/>
            <person name="Woyke T."/>
            <person name="Wu D."/>
            <person name="Pukall R."/>
            <person name="Steenblock K."/>
            <person name="Brambilla E."/>
            <person name="Klenk H.-P."/>
            <person name="Eisen J.A."/>
        </authorList>
    </citation>
    <scope>NUCLEOTIDE SEQUENCE [LARGE SCALE GENOMIC DNA]</scope>
    <source>
        <strain evidence="9">DSM 19664 / LMG 22246 / CIP 109416 / KR-200</strain>
        <plasmid evidence="9">Plasmid pDEIPE02</plasmid>
    </source>
</reference>
<dbReference type="Gene3D" id="3.30.565.10">
    <property type="entry name" value="Histidine kinase-like ATPase, C-terminal domain"/>
    <property type="match status" value="1"/>
</dbReference>
<dbReference type="InterPro" id="IPR003661">
    <property type="entry name" value="HisK_dim/P_dom"/>
</dbReference>
<keyword evidence="9" id="KW-1185">Reference proteome</keyword>
<dbReference type="SMART" id="SM00387">
    <property type="entry name" value="HATPase_c"/>
    <property type="match status" value="1"/>
</dbReference>
<dbReference type="Gene3D" id="1.10.287.130">
    <property type="match status" value="1"/>
</dbReference>
<dbReference type="SUPFAM" id="SSF55874">
    <property type="entry name" value="ATPase domain of HSP90 chaperone/DNA topoisomerase II/histidine kinase"/>
    <property type="match status" value="1"/>
</dbReference>
<organism evidence="8 9">
    <name type="scientific">Deinococcus peraridilitoris (strain DSM 19664 / LMG 22246 / CIP 109416 / KR-200)</name>
    <dbReference type="NCBI Taxonomy" id="937777"/>
    <lineage>
        <taxon>Bacteria</taxon>
        <taxon>Thermotogati</taxon>
        <taxon>Deinococcota</taxon>
        <taxon>Deinococci</taxon>
        <taxon>Deinococcales</taxon>
        <taxon>Deinococcaceae</taxon>
        <taxon>Deinococcus</taxon>
    </lineage>
</organism>
<dbReference type="PRINTS" id="PR00344">
    <property type="entry name" value="BCTRLSENSOR"/>
</dbReference>
<evidence type="ECO:0000313" key="8">
    <source>
        <dbReference type="EMBL" id="AFZ69752.1"/>
    </source>
</evidence>
<dbReference type="SUPFAM" id="SSF55785">
    <property type="entry name" value="PYP-like sensor domain (PAS domain)"/>
    <property type="match status" value="1"/>
</dbReference>
<dbReference type="EMBL" id="CP003384">
    <property type="protein sequence ID" value="AFZ69752.1"/>
    <property type="molecule type" value="Genomic_DNA"/>
</dbReference>
<dbReference type="PANTHER" id="PTHR43304:SF1">
    <property type="entry name" value="PAC DOMAIN-CONTAINING PROTEIN"/>
    <property type="match status" value="1"/>
</dbReference>
<dbReference type="Pfam" id="PF00512">
    <property type="entry name" value="HisKA"/>
    <property type="match status" value="1"/>
</dbReference>
<dbReference type="PANTHER" id="PTHR43304">
    <property type="entry name" value="PHYTOCHROME-LIKE PROTEIN CPH1"/>
    <property type="match status" value="1"/>
</dbReference>
<dbReference type="FunFam" id="3.30.565.10:FF:000006">
    <property type="entry name" value="Sensor histidine kinase WalK"/>
    <property type="match status" value="1"/>
</dbReference>
<dbReference type="SMART" id="SM00065">
    <property type="entry name" value="GAF"/>
    <property type="match status" value="4"/>
</dbReference>
<evidence type="ECO:0000259" key="7">
    <source>
        <dbReference type="PROSITE" id="PS50112"/>
    </source>
</evidence>
<gene>
    <name evidence="8" type="ordered locus">Deipe_4422</name>
</gene>
<geneLocation type="plasmid" evidence="8 9">
    <name>pDEIPE02</name>
</geneLocation>
<dbReference type="CDD" id="cd00130">
    <property type="entry name" value="PAS"/>
    <property type="match status" value="1"/>
</dbReference>
<dbReference type="Gene3D" id="3.30.450.40">
    <property type="match status" value="4"/>
</dbReference>
<dbReference type="RefSeq" id="WP_015231651.1">
    <property type="nucleotide sequence ID" value="NC_019790.1"/>
</dbReference>
<dbReference type="SUPFAM" id="SSF55781">
    <property type="entry name" value="GAF domain-like"/>
    <property type="match status" value="4"/>
</dbReference>
<evidence type="ECO:0000256" key="5">
    <source>
        <dbReference type="ARBA" id="ARBA00022777"/>
    </source>
</evidence>
<dbReference type="InterPro" id="IPR000014">
    <property type="entry name" value="PAS"/>
</dbReference>
<dbReference type="InterPro" id="IPR013656">
    <property type="entry name" value="PAS_4"/>
</dbReference>
<accession>L0A9E6</accession>
<dbReference type="EC" id="2.7.13.3" evidence="2"/>
<evidence type="ECO:0000313" key="9">
    <source>
        <dbReference type="Proteomes" id="UP000010467"/>
    </source>
</evidence>
<evidence type="ECO:0000259" key="6">
    <source>
        <dbReference type="PROSITE" id="PS50109"/>
    </source>
</evidence>
<keyword evidence="5 8" id="KW-0418">Kinase</keyword>
<dbReference type="SMART" id="SM00388">
    <property type="entry name" value="HisKA"/>
    <property type="match status" value="1"/>
</dbReference>
<dbReference type="AlphaFoldDB" id="L0A9E6"/>
<dbReference type="OrthoDB" id="5524356at2"/>
<proteinExistence type="predicted"/>
<dbReference type="InterPro" id="IPR036097">
    <property type="entry name" value="HisK_dim/P_sf"/>
</dbReference>
<dbReference type="InterPro" id="IPR052162">
    <property type="entry name" value="Sensor_kinase/Photoreceptor"/>
</dbReference>
<dbReference type="PATRIC" id="fig|937777.3.peg.4456"/>
<feature type="domain" description="PAS" evidence="7">
    <location>
        <begin position="9"/>
        <end position="53"/>
    </location>
</feature>
<dbReference type="CDD" id="cd00082">
    <property type="entry name" value="HisKA"/>
    <property type="match status" value="1"/>
</dbReference>
<dbReference type="Pfam" id="PF13185">
    <property type="entry name" value="GAF_2"/>
    <property type="match status" value="2"/>
</dbReference>
<comment type="catalytic activity">
    <reaction evidence="1">
        <text>ATP + protein L-histidine = ADP + protein N-phospho-L-histidine.</text>
        <dbReference type="EC" id="2.7.13.3"/>
    </reaction>
</comment>
<dbReference type="Pfam" id="PF08448">
    <property type="entry name" value="PAS_4"/>
    <property type="match status" value="1"/>
</dbReference>
<evidence type="ECO:0000256" key="3">
    <source>
        <dbReference type="ARBA" id="ARBA00022553"/>
    </source>
</evidence>
<dbReference type="SMART" id="SM00091">
    <property type="entry name" value="PAS"/>
    <property type="match status" value="1"/>
</dbReference>
<dbReference type="KEGG" id="dpd:Deipe_4422"/>
<dbReference type="GO" id="GO:0000155">
    <property type="term" value="F:phosphorelay sensor kinase activity"/>
    <property type="evidence" value="ECO:0007669"/>
    <property type="project" value="InterPro"/>
</dbReference>
<protein>
    <recommendedName>
        <fullName evidence="2">histidine kinase</fullName>
        <ecNumber evidence="2">2.7.13.3</ecNumber>
    </recommendedName>
</protein>
<dbReference type="SUPFAM" id="SSF47384">
    <property type="entry name" value="Homodimeric domain of signal transducing histidine kinase"/>
    <property type="match status" value="1"/>
</dbReference>
<dbReference type="InterPro" id="IPR004358">
    <property type="entry name" value="Sig_transdc_His_kin-like_C"/>
</dbReference>
<dbReference type="PROSITE" id="PS50112">
    <property type="entry name" value="PAS"/>
    <property type="match status" value="1"/>
</dbReference>
<keyword evidence="4" id="KW-0808">Transferase</keyword>
<keyword evidence="3" id="KW-0597">Phosphoprotein</keyword>
<dbReference type="Proteomes" id="UP000010467">
    <property type="component" value="Plasmid pDEIPE02"/>
</dbReference>
<dbReference type="PROSITE" id="PS50109">
    <property type="entry name" value="HIS_KIN"/>
    <property type="match status" value="1"/>
</dbReference>
<sequence>MTLPHDPLVTDALLPLLDASPDPTFTLNTQGRFTYANPATGTLLHRSPLELIGCSLEQDFPHAFSVHWLKESRRARAEGRSVEYEAYSPAYEGWVRVHVTPSAAGLAVRLQSITQQQRATALQSVTTSLAETHSAGDVVKVLVQQAVAASGAYMAALVAPTPDGEHLRLVDELGYPPELRARFEHFPLTLGIPPCDAATQRSAIFVSGEDFDRQYPATIGVRADQTRSLASLPLIVAGELWGVLALSFQEARRFGDSERLFLQTLVQQCTQVLERLNADARLHEQTEILRALNRVNQTISAELDLNQLVQAVTDAGVELTGAQFGAFFYNTVGEQQEVLTLYTLSGAAREAFAGYPLPRMTQVFGPTFAGEGVIRVADITRDPRYGHNAPHYGMPAGHLPVRSYLAVPVVSRTGEVPGALFFGHAEPGVFTAQAEQLAVGLAAQTAIALDNARLFRQVQDSHAQLERRVEARTRELEEQRVALDAFAAFTERSVATSDPQTLAGQAVEVLRATLGEVSVGYYELEGTLWKGRVLSDNVPPAVVAAAKQGFPADLPSFARAVSERHVLFVDGWNAERERADSTDVYGAAAFWPYFVHGEPFGLFTMASPHARAWSPRARAVFQSVARSLSLAFERAEQTTRLAEQNAELAIRTQALEAFAQLTRDLTLDADRYTLVRKAQEIVLSLLPEGYAVYWEREGNQWRQKSQVGDLQSDELQRQVDAGLPYFETRTVRLPFESGEPLYQDEYDKHHDNLESTVGHISTTASLPIKVGGTVLGVIVLGLFDQRGWTATDRALLDTVMRSLSLTLEGATSARALQERTAQLERSNAELEKFAFVASHDLQEPLRTIASFSELINRRYQDVLDEPGRKYLSLVTRSAERMKGLIDELLVFSRLNTIKEPLVPVPAEEPLREALARLHGLIELSGASITYGELPVVLGAPSELTQLFQNLIGNAMKFRKPDVKPEITVMAQLEGQQWHFEVRDNGLGFEPKYAERIFQIFQRLHLREQYEGTGMGLAIVRKVLEHHGGRVWAESEPGVGSQFHFTIPAVEGDA</sequence>
<dbReference type="Pfam" id="PF02518">
    <property type="entry name" value="HATPase_c"/>
    <property type="match status" value="1"/>
</dbReference>
<dbReference type="InterPro" id="IPR003018">
    <property type="entry name" value="GAF"/>
</dbReference>
<evidence type="ECO:0000256" key="4">
    <source>
        <dbReference type="ARBA" id="ARBA00022679"/>
    </source>
</evidence>
<dbReference type="Gene3D" id="3.30.450.20">
    <property type="entry name" value="PAS domain"/>
    <property type="match status" value="1"/>
</dbReference>
<dbReference type="Pfam" id="PF01590">
    <property type="entry name" value="GAF"/>
    <property type="match status" value="1"/>
</dbReference>